<dbReference type="SUPFAM" id="SSF53067">
    <property type="entry name" value="Actin-like ATPase domain"/>
    <property type="match status" value="1"/>
</dbReference>
<dbReference type="InterPro" id="IPR036390">
    <property type="entry name" value="WH_DNA-bd_sf"/>
</dbReference>
<dbReference type="RefSeq" id="WP_193182499.1">
    <property type="nucleotide sequence ID" value="NZ_JACVXA010000029.1"/>
</dbReference>
<gene>
    <name evidence="2" type="ORF">ICN82_10620</name>
</gene>
<reference evidence="2" key="1">
    <citation type="submission" date="2020-09" db="EMBL/GenBank/DDBJ databases">
        <title>A novel bacterium of genus Mangrovicoccus, isolated from South China Sea.</title>
        <authorList>
            <person name="Huang H."/>
            <person name="Mo K."/>
            <person name="Hu Y."/>
        </authorList>
    </citation>
    <scope>NUCLEOTIDE SEQUENCE</scope>
    <source>
        <strain evidence="2">HB182678</strain>
    </source>
</reference>
<dbReference type="InterPro" id="IPR049874">
    <property type="entry name" value="ROK_cs"/>
</dbReference>
<dbReference type="EMBL" id="JACVXA010000029">
    <property type="protein sequence ID" value="MBE3638657.1"/>
    <property type="molecule type" value="Genomic_DNA"/>
</dbReference>
<proteinExistence type="inferred from homology"/>
<accession>A0A8J6YVR9</accession>
<sequence length="400" mass="41109">MIRDQRSQGRHAILGEIRRAGSVARVDLARRTGLSQATVTAITAELMGAGLIEEGTALAGSGDARRGRPRVGLQIRGAAHLVAGAKIADRSIVAAVADFTGRVLGEATVPLSGRVQGTEALARDIAAAAAKAAEAAGTGLAGLSGLGAALAGIVDAEAGIARWSPALERRNAPLRAALEAATGLPSFIDNDANLVAMAELYFGEGKGIADFLVVTVESGVGLGIVLGGRIYRGIRGSGAEFGHTKVQIDGALCRCGQRGCLEAYVADYALLREAALRPGPHPGDPQAGMAQLLAQARSGDPMAASIVARAERIFAMGLANLVNIFDPQLIILSGELAQHDYLYDEKVIAMVAGQTVQAGAPPPEIRVHRWDDLMWARGAAAYAIEGLAARALAGLGEDAA</sequence>
<name>A0A8J6YVR9_9RHOB</name>
<comment type="similarity">
    <text evidence="1">Belongs to the ROK (NagC/XylR) family.</text>
</comment>
<comment type="caution">
    <text evidence="2">The sequence shown here is derived from an EMBL/GenBank/DDBJ whole genome shotgun (WGS) entry which is preliminary data.</text>
</comment>
<dbReference type="InterPro" id="IPR043129">
    <property type="entry name" value="ATPase_NBD"/>
</dbReference>
<protein>
    <submittedName>
        <fullName evidence="2">ROK family transcriptional regulator</fullName>
    </submittedName>
</protein>
<dbReference type="Gene3D" id="1.10.10.10">
    <property type="entry name" value="Winged helix-like DNA-binding domain superfamily/Winged helix DNA-binding domain"/>
    <property type="match status" value="1"/>
</dbReference>
<evidence type="ECO:0000256" key="1">
    <source>
        <dbReference type="ARBA" id="ARBA00006479"/>
    </source>
</evidence>
<dbReference type="Pfam" id="PF00480">
    <property type="entry name" value="ROK"/>
    <property type="match status" value="1"/>
</dbReference>
<organism evidence="2 3">
    <name type="scientific">Mangrovicoccus algicola</name>
    <dbReference type="NCBI Taxonomy" id="2771008"/>
    <lineage>
        <taxon>Bacteria</taxon>
        <taxon>Pseudomonadati</taxon>
        <taxon>Pseudomonadota</taxon>
        <taxon>Alphaproteobacteria</taxon>
        <taxon>Rhodobacterales</taxon>
        <taxon>Paracoccaceae</taxon>
        <taxon>Mangrovicoccus</taxon>
    </lineage>
</organism>
<dbReference type="PANTHER" id="PTHR18964">
    <property type="entry name" value="ROK (REPRESSOR, ORF, KINASE) FAMILY"/>
    <property type="match status" value="1"/>
</dbReference>
<dbReference type="InterPro" id="IPR000600">
    <property type="entry name" value="ROK"/>
</dbReference>
<dbReference type="PROSITE" id="PS01125">
    <property type="entry name" value="ROK"/>
    <property type="match status" value="1"/>
</dbReference>
<dbReference type="PANTHER" id="PTHR18964:SF149">
    <property type="entry name" value="BIFUNCTIONAL UDP-N-ACETYLGLUCOSAMINE 2-EPIMERASE_N-ACETYLMANNOSAMINE KINASE"/>
    <property type="match status" value="1"/>
</dbReference>
<dbReference type="SUPFAM" id="SSF46785">
    <property type="entry name" value="Winged helix' DNA-binding domain"/>
    <property type="match status" value="1"/>
</dbReference>
<dbReference type="AlphaFoldDB" id="A0A8J6YVR9"/>
<evidence type="ECO:0000313" key="2">
    <source>
        <dbReference type="EMBL" id="MBE3638657.1"/>
    </source>
</evidence>
<evidence type="ECO:0000313" key="3">
    <source>
        <dbReference type="Proteomes" id="UP000609121"/>
    </source>
</evidence>
<dbReference type="Proteomes" id="UP000609121">
    <property type="component" value="Unassembled WGS sequence"/>
</dbReference>
<keyword evidence="3" id="KW-1185">Reference proteome</keyword>
<dbReference type="Gene3D" id="3.30.420.40">
    <property type="match status" value="2"/>
</dbReference>
<dbReference type="InterPro" id="IPR036388">
    <property type="entry name" value="WH-like_DNA-bd_sf"/>
</dbReference>
<dbReference type="Pfam" id="PF13412">
    <property type="entry name" value="HTH_24"/>
    <property type="match status" value="1"/>
</dbReference>